<sequence length="127" mass="14455">MTGGKSNVMTPERLKALTRLRAAHGDPYKGEYGDLYEMFLVVDECFRNSETEQVATWLPYTPDVELGKGEYLMAIRNMLKGECQPKHFYRIWDSDSPSKSLFAGQAEWYLPLSPSKLPAMKIQEAGE</sequence>
<name>A0A6J5Q0J8_9CAUD</name>
<organism evidence="1">
    <name type="scientific">uncultured Caudovirales phage</name>
    <dbReference type="NCBI Taxonomy" id="2100421"/>
    <lineage>
        <taxon>Viruses</taxon>
        <taxon>Duplodnaviria</taxon>
        <taxon>Heunggongvirae</taxon>
        <taxon>Uroviricota</taxon>
        <taxon>Caudoviricetes</taxon>
        <taxon>Peduoviridae</taxon>
        <taxon>Maltschvirus</taxon>
        <taxon>Maltschvirus maltsch</taxon>
    </lineage>
</organism>
<protein>
    <submittedName>
        <fullName evidence="1">Uncharacterized protein</fullName>
    </submittedName>
</protein>
<dbReference type="EMBL" id="LR796964">
    <property type="protein sequence ID" value="CAB4177813.1"/>
    <property type="molecule type" value="Genomic_DNA"/>
</dbReference>
<gene>
    <name evidence="1" type="ORF">UFOVP1004_5</name>
</gene>
<evidence type="ECO:0000313" key="1">
    <source>
        <dbReference type="EMBL" id="CAB4177813.1"/>
    </source>
</evidence>
<proteinExistence type="predicted"/>
<accession>A0A6J5Q0J8</accession>
<reference evidence="1" key="1">
    <citation type="submission" date="2020-05" db="EMBL/GenBank/DDBJ databases">
        <authorList>
            <person name="Chiriac C."/>
            <person name="Salcher M."/>
            <person name="Ghai R."/>
            <person name="Kavagutti S V."/>
        </authorList>
    </citation>
    <scope>NUCLEOTIDE SEQUENCE</scope>
</reference>